<organism evidence="1">
    <name type="scientific">marine sediment metagenome</name>
    <dbReference type="NCBI Taxonomy" id="412755"/>
    <lineage>
        <taxon>unclassified sequences</taxon>
        <taxon>metagenomes</taxon>
        <taxon>ecological metagenomes</taxon>
    </lineage>
</organism>
<protein>
    <submittedName>
        <fullName evidence="1">Uncharacterized protein</fullName>
    </submittedName>
</protein>
<accession>A0A0F9S3J6</accession>
<gene>
    <name evidence="1" type="ORF">LCGC14_0502250</name>
</gene>
<proteinExistence type="predicted"/>
<dbReference type="AlphaFoldDB" id="A0A0F9S3J6"/>
<name>A0A0F9S3J6_9ZZZZ</name>
<reference evidence="1" key="1">
    <citation type="journal article" date="2015" name="Nature">
        <title>Complex archaea that bridge the gap between prokaryotes and eukaryotes.</title>
        <authorList>
            <person name="Spang A."/>
            <person name="Saw J.H."/>
            <person name="Jorgensen S.L."/>
            <person name="Zaremba-Niedzwiedzka K."/>
            <person name="Martijn J."/>
            <person name="Lind A.E."/>
            <person name="van Eijk R."/>
            <person name="Schleper C."/>
            <person name="Guy L."/>
            <person name="Ettema T.J."/>
        </authorList>
    </citation>
    <scope>NUCLEOTIDE SEQUENCE</scope>
</reference>
<evidence type="ECO:0000313" key="1">
    <source>
        <dbReference type="EMBL" id="KKN63395.1"/>
    </source>
</evidence>
<dbReference type="EMBL" id="LAZR01000591">
    <property type="protein sequence ID" value="KKN63395.1"/>
    <property type="molecule type" value="Genomic_DNA"/>
</dbReference>
<sequence length="46" mass="5434">MEYIATMNMKMIKKHTINLRNITMDATNMKFIDNVFKTVTALFSMM</sequence>
<comment type="caution">
    <text evidence="1">The sequence shown here is derived from an EMBL/GenBank/DDBJ whole genome shotgun (WGS) entry which is preliminary data.</text>
</comment>